<dbReference type="GO" id="GO:0045437">
    <property type="term" value="F:uridine nucleosidase activity"/>
    <property type="evidence" value="ECO:0007669"/>
    <property type="project" value="UniProtKB-ARBA"/>
</dbReference>
<dbReference type="Pfam" id="PF01156">
    <property type="entry name" value="IU_nuc_hydro"/>
    <property type="match status" value="1"/>
</dbReference>
<keyword evidence="5" id="KW-1185">Reference proteome</keyword>
<dbReference type="Gene3D" id="3.90.245.10">
    <property type="entry name" value="Ribonucleoside hydrolase-like"/>
    <property type="match status" value="1"/>
</dbReference>
<dbReference type="InterPro" id="IPR036452">
    <property type="entry name" value="Ribo_hydro-like"/>
</dbReference>
<evidence type="ECO:0000256" key="1">
    <source>
        <dbReference type="ARBA" id="ARBA00022801"/>
    </source>
</evidence>
<name>A0A399RSE5_9PROT</name>
<dbReference type="InterPro" id="IPR023186">
    <property type="entry name" value="IUNH"/>
</dbReference>
<evidence type="ECO:0000259" key="3">
    <source>
        <dbReference type="Pfam" id="PF01156"/>
    </source>
</evidence>
<sequence length="311" mass="33336">MRKRQIIIDCDPGLDDAVALLVAFAASDMMDVVGITTVAGNVPAPLTLRNARIIRELAGKGREIPVCGGAPVPLLRDPVTAEDFHGTTGLGGIPFPKPRVRASRANAVNFLVRTLRAAKGFPMTLVVTGPMTNVALALTIAPDIREGLKEIVVMGGADTEGGNITPHAEFNIFADPHAAQAVFQSGIPMRVLNLDVTHQMLTSDEQVDRVRALGSPVAIRAADLLAASNQLEEQGKGRKAPLHDPSTILALLRPDLFEGPMATVSVELQAGERFGRTVPDYRQDGHIRWYNKVDADAVFSEMLGQLARYGE</sequence>
<dbReference type="EMBL" id="QWFX01000005">
    <property type="protein sequence ID" value="RIJ32792.1"/>
    <property type="molecule type" value="Genomic_DNA"/>
</dbReference>
<keyword evidence="1 4" id="KW-0378">Hydrolase</keyword>
<dbReference type="InterPro" id="IPR001910">
    <property type="entry name" value="Inosine/uridine_hydrolase_dom"/>
</dbReference>
<protein>
    <submittedName>
        <fullName evidence="4">Nucleoside hydrolase</fullName>
    </submittedName>
</protein>
<accession>A0A399RSE5</accession>
<dbReference type="InterPro" id="IPR015910">
    <property type="entry name" value="I/U_nuclsd_hydro_CS"/>
</dbReference>
<dbReference type="SUPFAM" id="SSF53590">
    <property type="entry name" value="Nucleoside hydrolase"/>
    <property type="match status" value="1"/>
</dbReference>
<evidence type="ECO:0000313" key="4">
    <source>
        <dbReference type="EMBL" id="RIJ32792.1"/>
    </source>
</evidence>
<keyword evidence="2" id="KW-0326">Glycosidase</keyword>
<dbReference type="PANTHER" id="PTHR12304:SF4">
    <property type="entry name" value="URIDINE NUCLEOSIDASE"/>
    <property type="match status" value="1"/>
</dbReference>
<dbReference type="OrthoDB" id="9797882at2"/>
<dbReference type="AlphaFoldDB" id="A0A399RSE5"/>
<proteinExistence type="predicted"/>
<organism evidence="4 5">
    <name type="scientific">Henriciella mobilis</name>
    <dbReference type="NCBI Taxonomy" id="2305467"/>
    <lineage>
        <taxon>Bacteria</taxon>
        <taxon>Pseudomonadati</taxon>
        <taxon>Pseudomonadota</taxon>
        <taxon>Alphaproteobacteria</taxon>
        <taxon>Hyphomonadales</taxon>
        <taxon>Hyphomonadaceae</taxon>
        <taxon>Henriciella</taxon>
    </lineage>
</organism>
<dbReference type="PROSITE" id="PS01247">
    <property type="entry name" value="IUNH"/>
    <property type="match status" value="1"/>
</dbReference>
<feature type="domain" description="Inosine/uridine-preferring nucleoside hydrolase" evidence="3">
    <location>
        <begin position="6"/>
        <end position="299"/>
    </location>
</feature>
<evidence type="ECO:0000256" key="2">
    <source>
        <dbReference type="ARBA" id="ARBA00023295"/>
    </source>
</evidence>
<comment type="caution">
    <text evidence="4">The sequence shown here is derived from an EMBL/GenBank/DDBJ whole genome shotgun (WGS) entry which is preliminary data.</text>
</comment>
<dbReference type="GO" id="GO:0006152">
    <property type="term" value="P:purine nucleoside catabolic process"/>
    <property type="evidence" value="ECO:0007669"/>
    <property type="project" value="TreeGrafter"/>
</dbReference>
<dbReference type="RefSeq" id="WP_119374872.1">
    <property type="nucleotide sequence ID" value="NZ_QWFX01000005.1"/>
</dbReference>
<evidence type="ECO:0000313" key="5">
    <source>
        <dbReference type="Proteomes" id="UP000266385"/>
    </source>
</evidence>
<gene>
    <name evidence="4" type="ORF">D1223_02790</name>
</gene>
<dbReference type="PANTHER" id="PTHR12304">
    <property type="entry name" value="INOSINE-URIDINE PREFERRING NUCLEOSIDE HYDROLASE"/>
    <property type="match status" value="1"/>
</dbReference>
<dbReference type="Proteomes" id="UP000266385">
    <property type="component" value="Unassembled WGS sequence"/>
</dbReference>
<dbReference type="GO" id="GO:0008477">
    <property type="term" value="F:purine nucleosidase activity"/>
    <property type="evidence" value="ECO:0007669"/>
    <property type="project" value="TreeGrafter"/>
</dbReference>
<reference evidence="4 5" key="1">
    <citation type="submission" date="2018-08" db="EMBL/GenBank/DDBJ databases">
        <title>Henriciella mobilis sp. nov., isolated from seawater.</title>
        <authorList>
            <person name="Cheng H."/>
            <person name="Wu Y.-H."/>
            <person name="Xu X.-W."/>
            <person name="Guo L.-L."/>
        </authorList>
    </citation>
    <scope>NUCLEOTIDE SEQUENCE [LARGE SCALE GENOMIC DNA]</scope>
    <source>
        <strain evidence="4 5">JN25</strain>
    </source>
</reference>
<dbReference type="GO" id="GO:0005829">
    <property type="term" value="C:cytosol"/>
    <property type="evidence" value="ECO:0007669"/>
    <property type="project" value="TreeGrafter"/>
</dbReference>